<organism evidence="2 3">
    <name type="scientific">Didymella exigua CBS 183.55</name>
    <dbReference type="NCBI Taxonomy" id="1150837"/>
    <lineage>
        <taxon>Eukaryota</taxon>
        <taxon>Fungi</taxon>
        <taxon>Dikarya</taxon>
        <taxon>Ascomycota</taxon>
        <taxon>Pezizomycotina</taxon>
        <taxon>Dothideomycetes</taxon>
        <taxon>Pleosporomycetidae</taxon>
        <taxon>Pleosporales</taxon>
        <taxon>Pleosporineae</taxon>
        <taxon>Didymellaceae</taxon>
        <taxon>Didymella</taxon>
    </lineage>
</organism>
<dbReference type="GeneID" id="54348111"/>
<protein>
    <submittedName>
        <fullName evidence="2">Uncharacterized protein</fullName>
    </submittedName>
</protein>
<evidence type="ECO:0000313" key="2">
    <source>
        <dbReference type="EMBL" id="KAF1922296.1"/>
    </source>
</evidence>
<dbReference type="AlphaFoldDB" id="A0A6A5R6D7"/>
<name>A0A6A5R6D7_9PLEO</name>
<gene>
    <name evidence="2" type="ORF">M421DRAFT_413202</name>
</gene>
<reference evidence="2" key="1">
    <citation type="journal article" date="2020" name="Stud. Mycol.">
        <title>101 Dothideomycetes genomes: a test case for predicting lifestyles and emergence of pathogens.</title>
        <authorList>
            <person name="Haridas S."/>
            <person name="Albert R."/>
            <person name="Binder M."/>
            <person name="Bloem J."/>
            <person name="Labutti K."/>
            <person name="Salamov A."/>
            <person name="Andreopoulos B."/>
            <person name="Baker S."/>
            <person name="Barry K."/>
            <person name="Bills G."/>
            <person name="Bluhm B."/>
            <person name="Cannon C."/>
            <person name="Castanera R."/>
            <person name="Culley D."/>
            <person name="Daum C."/>
            <person name="Ezra D."/>
            <person name="Gonzalez J."/>
            <person name="Henrissat B."/>
            <person name="Kuo A."/>
            <person name="Liang C."/>
            <person name="Lipzen A."/>
            <person name="Lutzoni F."/>
            <person name="Magnuson J."/>
            <person name="Mondo S."/>
            <person name="Nolan M."/>
            <person name="Ohm R."/>
            <person name="Pangilinan J."/>
            <person name="Park H.-J."/>
            <person name="Ramirez L."/>
            <person name="Alfaro M."/>
            <person name="Sun H."/>
            <person name="Tritt A."/>
            <person name="Yoshinaga Y."/>
            <person name="Zwiers L.-H."/>
            <person name="Turgeon B."/>
            <person name="Goodwin S."/>
            <person name="Spatafora J."/>
            <person name="Crous P."/>
            <person name="Grigoriev I."/>
        </authorList>
    </citation>
    <scope>NUCLEOTIDE SEQUENCE</scope>
    <source>
        <strain evidence="2">CBS 183.55</strain>
    </source>
</reference>
<evidence type="ECO:0000256" key="1">
    <source>
        <dbReference type="SAM" id="MobiDB-lite"/>
    </source>
</evidence>
<dbReference type="Proteomes" id="UP000800082">
    <property type="component" value="Unassembled WGS sequence"/>
</dbReference>
<sequence length="106" mass="10514">MSSSFLARSRSAQRFLLETLVIWAGSSCPSCPWTGSLGSSAASASLGGSSCSGSSASSPASNGVAGLGEWATCRRRLNGRAKLDAAARFVDGGGESRGCCAEGGSC</sequence>
<feature type="region of interest" description="Disordered" evidence="1">
    <location>
        <begin position="37"/>
        <end position="64"/>
    </location>
</feature>
<evidence type="ECO:0000313" key="3">
    <source>
        <dbReference type="Proteomes" id="UP000800082"/>
    </source>
</evidence>
<proteinExistence type="predicted"/>
<dbReference type="EMBL" id="ML979037">
    <property type="protein sequence ID" value="KAF1922296.1"/>
    <property type="molecule type" value="Genomic_DNA"/>
</dbReference>
<accession>A0A6A5R6D7</accession>
<dbReference type="RefSeq" id="XP_033442550.1">
    <property type="nucleotide sequence ID" value="XM_033590444.1"/>
</dbReference>
<keyword evidence="3" id="KW-1185">Reference proteome</keyword>